<reference evidence="14" key="1">
    <citation type="journal article" date="2022" name="Microbiol. Resour. Announc.">
        <title>Genome Sequence of Cupriavidus campinensis Strain G5, a Member of a Bacterial Consortium Capable of Polyethylene Degradation.</title>
        <authorList>
            <person name="Schneider B."/>
            <person name="Pfeiffer F."/>
            <person name="Dyall-Smith M."/>
            <person name="Kunte H.J."/>
        </authorList>
    </citation>
    <scope>NUCLEOTIDE SEQUENCE</scope>
    <source>
        <strain evidence="14">G5</strain>
    </source>
</reference>
<evidence type="ECO:0000256" key="11">
    <source>
        <dbReference type="NCBIfam" id="TIGR00665"/>
    </source>
</evidence>
<dbReference type="InterPro" id="IPR007694">
    <property type="entry name" value="DNA_helicase_DnaB-like_C"/>
</dbReference>
<dbReference type="InterPro" id="IPR036185">
    <property type="entry name" value="DNA_heli_DnaB-like_N_sf"/>
</dbReference>
<reference evidence="14" key="2">
    <citation type="submission" date="2022-05" db="EMBL/GenBank/DDBJ databases">
        <authorList>
            <person name="Kunte H.-J."/>
        </authorList>
    </citation>
    <scope>NUCLEOTIDE SEQUENCE</scope>
    <source>
        <strain evidence="14">G5</strain>
    </source>
</reference>
<evidence type="ECO:0000256" key="2">
    <source>
        <dbReference type="ARBA" id="ARBA00022515"/>
    </source>
</evidence>
<dbReference type="NCBIfam" id="TIGR00665">
    <property type="entry name" value="DnaB"/>
    <property type="match status" value="1"/>
</dbReference>
<feature type="domain" description="SF4 helicase" evidence="13">
    <location>
        <begin position="180"/>
        <end position="445"/>
    </location>
</feature>
<dbReference type="PANTHER" id="PTHR30153">
    <property type="entry name" value="REPLICATIVE DNA HELICASE DNAB"/>
    <property type="match status" value="1"/>
</dbReference>
<accession>A0AAE9HYM0</accession>
<evidence type="ECO:0000256" key="4">
    <source>
        <dbReference type="ARBA" id="ARBA00022741"/>
    </source>
</evidence>
<comment type="catalytic activity">
    <reaction evidence="10 12">
        <text>ATP + H2O = ADP + phosphate + H(+)</text>
        <dbReference type="Rhea" id="RHEA:13065"/>
        <dbReference type="ChEBI" id="CHEBI:15377"/>
        <dbReference type="ChEBI" id="CHEBI:15378"/>
        <dbReference type="ChEBI" id="CHEBI:30616"/>
        <dbReference type="ChEBI" id="CHEBI:43474"/>
        <dbReference type="ChEBI" id="CHEBI:456216"/>
        <dbReference type="EC" id="5.6.2.3"/>
    </reaction>
</comment>
<dbReference type="GO" id="GO:0005829">
    <property type="term" value="C:cytosol"/>
    <property type="evidence" value="ECO:0007669"/>
    <property type="project" value="TreeGrafter"/>
</dbReference>
<dbReference type="Pfam" id="PF03796">
    <property type="entry name" value="DnaB_C"/>
    <property type="match status" value="1"/>
</dbReference>
<keyword evidence="5 12" id="KW-0378">Hydrolase</keyword>
<dbReference type="InterPro" id="IPR016136">
    <property type="entry name" value="DNA_helicase_N/primase_C"/>
</dbReference>
<gene>
    <name evidence="14" type="primary">dnaB</name>
    <name evidence="14" type="ORF">M5D45_10525</name>
</gene>
<evidence type="ECO:0000256" key="10">
    <source>
        <dbReference type="ARBA" id="ARBA00048954"/>
    </source>
</evidence>
<organism evidence="14 15">
    <name type="scientific">Cupriavidus campinensis</name>
    <dbReference type="NCBI Taxonomy" id="151783"/>
    <lineage>
        <taxon>Bacteria</taxon>
        <taxon>Pseudomonadati</taxon>
        <taxon>Pseudomonadota</taxon>
        <taxon>Betaproteobacteria</taxon>
        <taxon>Burkholderiales</taxon>
        <taxon>Burkholderiaceae</taxon>
        <taxon>Cupriavidus</taxon>
    </lineage>
</organism>
<evidence type="ECO:0000256" key="5">
    <source>
        <dbReference type="ARBA" id="ARBA00022801"/>
    </source>
</evidence>
<dbReference type="Gene3D" id="3.40.50.300">
    <property type="entry name" value="P-loop containing nucleotide triphosphate hydrolases"/>
    <property type="match status" value="1"/>
</dbReference>
<evidence type="ECO:0000256" key="6">
    <source>
        <dbReference type="ARBA" id="ARBA00022806"/>
    </source>
</evidence>
<dbReference type="EMBL" id="CP097330">
    <property type="protein sequence ID" value="URF02990.1"/>
    <property type="molecule type" value="Genomic_DNA"/>
</dbReference>
<comment type="similarity">
    <text evidence="1 12">Belongs to the helicase family. DnaB subfamily.</text>
</comment>
<dbReference type="GO" id="GO:0016787">
    <property type="term" value="F:hydrolase activity"/>
    <property type="evidence" value="ECO:0007669"/>
    <property type="project" value="UniProtKB-KW"/>
</dbReference>
<dbReference type="PROSITE" id="PS51199">
    <property type="entry name" value="SF4_HELICASE"/>
    <property type="match status" value="1"/>
</dbReference>
<dbReference type="RefSeq" id="WP_250024632.1">
    <property type="nucleotide sequence ID" value="NZ_CP097330.1"/>
</dbReference>
<dbReference type="GO" id="GO:1990077">
    <property type="term" value="C:primosome complex"/>
    <property type="evidence" value="ECO:0007669"/>
    <property type="project" value="UniProtKB-UniRule"/>
</dbReference>
<dbReference type="Proteomes" id="UP001056132">
    <property type="component" value="Chromosome 1"/>
</dbReference>
<evidence type="ECO:0000256" key="8">
    <source>
        <dbReference type="ARBA" id="ARBA00023125"/>
    </source>
</evidence>
<dbReference type="InterPro" id="IPR027417">
    <property type="entry name" value="P-loop_NTPase"/>
</dbReference>
<keyword evidence="2 12" id="KW-0639">Primosome</keyword>
<evidence type="ECO:0000256" key="3">
    <source>
        <dbReference type="ARBA" id="ARBA00022705"/>
    </source>
</evidence>
<dbReference type="CDD" id="cd00984">
    <property type="entry name" value="DnaB_C"/>
    <property type="match status" value="1"/>
</dbReference>
<evidence type="ECO:0000259" key="13">
    <source>
        <dbReference type="PROSITE" id="PS51199"/>
    </source>
</evidence>
<keyword evidence="3 12" id="KW-0235">DNA replication</keyword>
<evidence type="ECO:0000256" key="12">
    <source>
        <dbReference type="RuleBase" id="RU362085"/>
    </source>
</evidence>
<dbReference type="GO" id="GO:0006269">
    <property type="term" value="P:DNA replication, synthesis of primer"/>
    <property type="evidence" value="ECO:0007669"/>
    <property type="project" value="UniProtKB-UniRule"/>
</dbReference>
<dbReference type="SUPFAM" id="SSF52540">
    <property type="entry name" value="P-loop containing nucleoside triphosphate hydrolases"/>
    <property type="match status" value="1"/>
</dbReference>
<sequence length="463" mass="50182">MNAPDDFPQARALFSVEAEQAVLGGLLLDNDAVDRINGLDVAHFYRDDHRVIYGAIVRLVSANKPADVLTVFEQLQVEGRAERIGGLPYLSAVAQNTPSAANIGRYAEIVRDRALLRETAVAARKVLELVETPSAMKGSEIVDKAQGLLAHLAQVGVSRGPKMLYDLMNEFVERVDERYHGSVTAGISTGLESLDAALNGGFHPGNLVIVAGRPSMGKTALTTDMGLNMADAGLSVLLDSMEMSDQELVARAAANRGGIGLSALLSGRLGDADWPRLTHAIQTMNDMRFAIDDTPAMSLLEVRTKAKAHKRKHGLDVLIVDYLGLMTGGEEKMRTQQIGAYSRGLKALAKELNVPVVALAQLSRKNEDRPDKKPILSDLRDSGDIEQDADVVLFVHRPEMYDPGNEALRGYAEVLIRKNRNGALSDVPLLYRGALTKFEEWTGPLPMLSHGPAVRKRGIAADL</sequence>
<proteinExistence type="inferred from homology"/>
<dbReference type="EC" id="5.6.2.3" evidence="11 12"/>
<dbReference type="GO" id="GO:0003677">
    <property type="term" value="F:DNA binding"/>
    <property type="evidence" value="ECO:0007669"/>
    <property type="project" value="UniProtKB-UniRule"/>
</dbReference>
<name>A0AAE9HYM0_9BURK</name>
<dbReference type="GO" id="GO:0043139">
    <property type="term" value="F:5'-3' DNA helicase activity"/>
    <property type="evidence" value="ECO:0007669"/>
    <property type="project" value="UniProtKB-EC"/>
</dbReference>
<keyword evidence="7 12" id="KW-0067">ATP-binding</keyword>
<keyword evidence="4 12" id="KW-0547">Nucleotide-binding</keyword>
<dbReference type="InterPro" id="IPR007693">
    <property type="entry name" value="DNA_helicase_DnaB-like_N"/>
</dbReference>
<evidence type="ECO:0000313" key="14">
    <source>
        <dbReference type="EMBL" id="URF02990.1"/>
    </source>
</evidence>
<evidence type="ECO:0000256" key="1">
    <source>
        <dbReference type="ARBA" id="ARBA00008428"/>
    </source>
</evidence>
<dbReference type="InterPro" id="IPR003593">
    <property type="entry name" value="AAA+_ATPase"/>
</dbReference>
<evidence type="ECO:0000256" key="9">
    <source>
        <dbReference type="ARBA" id="ARBA00023235"/>
    </source>
</evidence>
<dbReference type="Pfam" id="PF00772">
    <property type="entry name" value="DnaB"/>
    <property type="match status" value="1"/>
</dbReference>
<dbReference type="SUPFAM" id="SSF48024">
    <property type="entry name" value="N-terminal domain of DnaB helicase"/>
    <property type="match status" value="1"/>
</dbReference>
<protein>
    <recommendedName>
        <fullName evidence="11 12">Replicative DNA helicase</fullName>
        <ecNumber evidence="11 12">5.6.2.3</ecNumber>
    </recommendedName>
</protein>
<dbReference type="PANTHER" id="PTHR30153:SF2">
    <property type="entry name" value="REPLICATIVE DNA HELICASE"/>
    <property type="match status" value="1"/>
</dbReference>
<dbReference type="SMART" id="SM00382">
    <property type="entry name" value="AAA"/>
    <property type="match status" value="1"/>
</dbReference>
<dbReference type="AlphaFoldDB" id="A0AAE9HYM0"/>
<comment type="function">
    <text evidence="12">The main replicative DNA helicase, it participates in initiation and elongation during chromosome replication. Travels ahead of the DNA replisome, separating dsDNA into templates for DNA synthesis. A processive ATP-dependent 5'-3' DNA helicase it has DNA-dependent ATPase activity.</text>
</comment>
<dbReference type="GO" id="GO:0005524">
    <property type="term" value="F:ATP binding"/>
    <property type="evidence" value="ECO:0007669"/>
    <property type="project" value="UniProtKB-UniRule"/>
</dbReference>
<dbReference type="KEGG" id="ccam:M5D45_10525"/>
<dbReference type="InterPro" id="IPR007692">
    <property type="entry name" value="DNA_helicase_DnaB"/>
</dbReference>
<keyword evidence="8 12" id="KW-0238">DNA-binding</keyword>
<evidence type="ECO:0000256" key="7">
    <source>
        <dbReference type="ARBA" id="ARBA00022840"/>
    </source>
</evidence>
<keyword evidence="9" id="KW-0413">Isomerase</keyword>
<keyword evidence="6 12" id="KW-0347">Helicase</keyword>
<dbReference type="Gene3D" id="1.10.860.10">
    <property type="entry name" value="DNAb Helicase, Chain A"/>
    <property type="match status" value="1"/>
</dbReference>
<evidence type="ECO:0000313" key="15">
    <source>
        <dbReference type="Proteomes" id="UP001056132"/>
    </source>
</evidence>